<dbReference type="NCBIfam" id="NF046065">
    <property type="entry name" value="MtxRegRemB"/>
    <property type="match status" value="1"/>
</dbReference>
<reference evidence="1" key="1">
    <citation type="submission" date="2022-12" db="EMBL/GenBank/DDBJ databases">
        <title>Reference genome sequencing for broad-spectrum identification of bacterial and archaeal isolates by mass spectrometry.</title>
        <authorList>
            <person name="Sekiguchi Y."/>
            <person name="Tourlousse D.M."/>
        </authorList>
    </citation>
    <scope>NUCLEOTIDE SEQUENCE</scope>
    <source>
        <strain evidence="1">10succ1</strain>
    </source>
</reference>
<evidence type="ECO:0000313" key="2">
    <source>
        <dbReference type="Proteomes" id="UP001144471"/>
    </source>
</evidence>
<comment type="caution">
    <text evidence="1">The sequence shown here is derived from an EMBL/GenBank/DDBJ whole genome shotgun (WGS) entry which is preliminary data.</text>
</comment>
<dbReference type="Proteomes" id="UP001144471">
    <property type="component" value="Unassembled WGS sequence"/>
</dbReference>
<dbReference type="EMBL" id="BSDY01000043">
    <property type="protein sequence ID" value="GLI58281.1"/>
    <property type="molecule type" value="Genomic_DNA"/>
</dbReference>
<dbReference type="AlphaFoldDB" id="A0A9W6GQD3"/>
<sequence>MYIYLEKNYFIPLKEIISVVDYEKFISSPEGRDFINVNKNKVIDLSEREVKSLIITDRFFYLSSYVVRSFQDRGNEYNRLKYKGKRNLKETVEGCNE</sequence>
<evidence type="ECO:0000313" key="1">
    <source>
        <dbReference type="EMBL" id="GLI58281.1"/>
    </source>
</evidence>
<gene>
    <name evidence="1" type="ORF">PM10SUCC1_37950</name>
</gene>
<proteinExistence type="predicted"/>
<protein>
    <submittedName>
        <fullName evidence="1">Uncharacterized protein</fullName>
    </submittedName>
</protein>
<organism evidence="1 2">
    <name type="scientific">Propionigenium maris DSM 9537</name>
    <dbReference type="NCBI Taxonomy" id="1123000"/>
    <lineage>
        <taxon>Bacteria</taxon>
        <taxon>Fusobacteriati</taxon>
        <taxon>Fusobacteriota</taxon>
        <taxon>Fusobacteriia</taxon>
        <taxon>Fusobacteriales</taxon>
        <taxon>Fusobacteriaceae</taxon>
        <taxon>Propionigenium</taxon>
    </lineage>
</organism>
<dbReference type="RefSeq" id="WP_281838011.1">
    <property type="nucleotide sequence ID" value="NZ_BSDY01000043.1"/>
</dbReference>
<name>A0A9W6GQD3_9FUSO</name>
<accession>A0A9W6GQD3</accession>
<keyword evidence="2" id="KW-1185">Reference proteome</keyword>